<comment type="caution">
    <text evidence="6">The sequence shown here is derived from an EMBL/GenBank/DDBJ whole genome shotgun (WGS) entry which is preliminary data.</text>
</comment>
<organism evidence="6 7">
    <name type="scientific">Botryosphaeria dothidea</name>
    <dbReference type="NCBI Taxonomy" id="55169"/>
    <lineage>
        <taxon>Eukaryota</taxon>
        <taxon>Fungi</taxon>
        <taxon>Dikarya</taxon>
        <taxon>Ascomycota</taxon>
        <taxon>Pezizomycotina</taxon>
        <taxon>Dothideomycetes</taxon>
        <taxon>Dothideomycetes incertae sedis</taxon>
        <taxon>Botryosphaeriales</taxon>
        <taxon>Botryosphaeriaceae</taxon>
        <taxon>Botryosphaeria</taxon>
    </lineage>
</organism>
<gene>
    <name evidence="6" type="ORF">GTA08_BOTSDO05088</name>
</gene>
<protein>
    <submittedName>
        <fullName evidence="6">Uncharacterized protein</fullName>
    </submittedName>
</protein>
<keyword evidence="7" id="KW-1185">Reference proteome</keyword>
<keyword evidence="3 5" id="KW-1133">Transmembrane helix</keyword>
<dbReference type="AlphaFoldDB" id="A0A8H4IW95"/>
<name>A0A8H4IW95_9PEZI</name>
<dbReference type="InterPro" id="IPR036259">
    <property type="entry name" value="MFS_trans_sf"/>
</dbReference>
<dbReference type="Gene3D" id="1.20.1250.20">
    <property type="entry name" value="MFS general substrate transporter like domains"/>
    <property type="match status" value="1"/>
</dbReference>
<evidence type="ECO:0000313" key="6">
    <source>
        <dbReference type="EMBL" id="KAF4306273.1"/>
    </source>
</evidence>
<dbReference type="GO" id="GO:0016020">
    <property type="term" value="C:membrane"/>
    <property type="evidence" value="ECO:0007669"/>
    <property type="project" value="UniProtKB-SubCell"/>
</dbReference>
<dbReference type="Pfam" id="PF00083">
    <property type="entry name" value="Sugar_tr"/>
    <property type="match status" value="1"/>
</dbReference>
<dbReference type="OrthoDB" id="2687876at2759"/>
<dbReference type="Proteomes" id="UP000572817">
    <property type="component" value="Unassembled WGS sequence"/>
</dbReference>
<proteinExistence type="predicted"/>
<evidence type="ECO:0000256" key="4">
    <source>
        <dbReference type="ARBA" id="ARBA00023136"/>
    </source>
</evidence>
<evidence type="ECO:0000256" key="3">
    <source>
        <dbReference type="ARBA" id="ARBA00022989"/>
    </source>
</evidence>
<dbReference type="SUPFAM" id="SSF103473">
    <property type="entry name" value="MFS general substrate transporter"/>
    <property type="match status" value="1"/>
</dbReference>
<sequence length="525" mass="58904">MGFMHGKVPPYVSELAPVAIRGFMLSLFQFWIAFGSFLGSCGLEGTSKIDGAWSWKAAIVSQFGFAGLCALLLLLFVPESPYSLLARHKTEAARSALFRLRGTDCAFAVELEMRTISGTLQHESPSSSPSSRSLADVLKVYAASPHLNTHLVRFPSTSLHRPPPGLNQQQDQPIMSYSLIPHDEESTEKRQLGKCQFDRLTTPHLNLKDNMLADNDLALKYPLDNILPFKIPQQGLGSLDVLALELHHAILAQIDLQTLTDFRSVNRRALQVVDNTPQYKAITSHASNTLRGAISIGTARWITCEALYNTLCTAECETCGDFGGYIYLITCKRVCFLCLSGIEAYLPLLYGRAVCKFGITHQIINKLPHMRSIPGTYSPNEKKRVKRLRLVDFKSAYQAGVNLHGSSDAMKRYVADLAIQKLREFEKRSSQTRVARRPPVEQPFDGKSENPLRFVAIVQTPVYDRKTQDVDIGAYCLGCQESYRQKPKHWRRRFTEASFGTHLHECGPIRDGSHRLDETSEEQFH</sequence>
<comment type="subcellular location">
    <subcellularLocation>
        <location evidence="1">Membrane</location>
        <topology evidence="1">Multi-pass membrane protein</topology>
    </subcellularLocation>
</comment>
<dbReference type="PANTHER" id="PTHR48022:SF77">
    <property type="entry name" value="MAJOR FACILITATOR SUPERFAMILY (MFS) PROFILE DOMAIN-CONTAINING PROTEIN"/>
    <property type="match status" value="1"/>
</dbReference>
<accession>A0A8H4IW95</accession>
<dbReference type="InterPro" id="IPR005828">
    <property type="entry name" value="MFS_sugar_transport-like"/>
</dbReference>
<feature type="transmembrane region" description="Helical" evidence="5">
    <location>
        <begin position="55"/>
        <end position="77"/>
    </location>
</feature>
<evidence type="ECO:0000256" key="2">
    <source>
        <dbReference type="ARBA" id="ARBA00022692"/>
    </source>
</evidence>
<keyword evidence="4 5" id="KW-0472">Membrane</keyword>
<reference evidence="6" key="1">
    <citation type="submission" date="2020-04" db="EMBL/GenBank/DDBJ databases">
        <title>Genome Assembly and Annotation of Botryosphaeria dothidea sdau 11-99, a Latent Pathogen of Apple Fruit Ring Rot in China.</title>
        <authorList>
            <person name="Yu C."/>
            <person name="Diao Y."/>
            <person name="Lu Q."/>
            <person name="Zhao J."/>
            <person name="Cui S."/>
            <person name="Peng C."/>
            <person name="He B."/>
            <person name="Liu H."/>
        </authorList>
    </citation>
    <scope>NUCLEOTIDE SEQUENCE [LARGE SCALE GENOMIC DNA]</scope>
    <source>
        <strain evidence="6">Sdau11-99</strain>
    </source>
</reference>
<dbReference type="EMBL" id="WWBZ02000033">
    <property type="protein sequence ID" value="KAF4306273.1"/>
    <property type="molecule type" value="Genomic_DNA"/>
</dbReference>
<evidence type="ECO:0000313" key="7">
    <source>
        <dbReference type="Proteomes" id="UP000572817"/>
    </source>
</evidence>
<dbReference type="GO" id="GO:0005351">
    <property type="term" value="F:carbohydrate:proton symporter activity"/>
    <property type="evidence" value="ECO:0007669"/>
    <property type="project" value="TreeGrafter"/>
</dbReference>
<keyword evidence="2 5" id="KW-0812">Transmembrane</keyword>
<evidence type="ECO:0000256" key="1">
    <source>
        <dbReference type="ARBA" id="ARBA00004141"/>
    </source>
</evidence>
<dbReference type="InterPro" id="IPR050360">
    <property type="entry name" value="MFS_Sugar_Transporters"/>
</dbReference>
<feature type="transmembrane region" description="Helical" evidence="5">
    <location>
        <begin position="20"/>
        <end position="43"/>
    </location>
</feature>
<dbReference type="PANTHER" id="PTHR48022">
    <property type="entry name" value="PLASTIDIC GLUCOSE TRANSPORTER 4"/>
    <property type="match status" value="1"/>
</dbReference>
<evidence type="ECO:0000256" key="5">
    <source>
        <dbReference type="SAM" id="Phobius"/>
    </source>
</evidence>